<dbReference type="Pfam" id="PF00096">
    <property type="entry name" value="zf-C2H2"/>
    <property type="match status" value="2"/>
</dbReference>
<keyword evidence="3" id="KW-0677">Repeat</keyword>
<feature type="compositionally biased region" description="Polar residues" evidence="9">
    <location>
        <begin position="1"/>
        <end position="19"/>
    </location>
</feature>
<dbReference type="SMART" id="SM00355">
    <property type="entry name" value="ZnF_C2H2"/>
    <property type="match status" value="3"/>
</dbReference>
<feature type="domain" description="C2H2-type" evidence="10">
    <location>
        <begin position="86"/>
        <end position="113"/>
    </location>
</feature>
<dbReference type="PANTHER" id="PTHR16515:SF49">
    <property type="entry name" value="GASTRULA ZINC FINGER PROTEIN XLCGF49.1-LIKE-RELATED"/>
    <property type="match status" value="1"/>
</dbReference>
<feature type="region of interest" description="Disordered" evidence="9">
    <location>
        <begin position="181"/>
        <end position="282"/>
    </location>
</feature>
<accession>A0A8H7V1J7</accession>
<dbReference type="FunFam" id="3.30.160.60:FF:000145">
    <property type="entry name" value="Zinc finger protein 574"/>
    <property type="match status" value="1"/>
</dbReference>
<evidence type="ECO:0000256" key="6">
    <source>
        <dbReference type="ARBA" id="ARBA00023242"/>
    </source>
</evidence>
<keyword evidence="4 8" id="KW-0863">Zinc-finger</keyword>
<dbReference type="AlphaFoldDB" id="A0A8H7V1J7"/>
<feature type="compositionally biased region" description="Pro residues" evidence="9">
    <location>
        <begin position="345"/>
        <end position="357"/>
    </location>
</feature>
<evidence type="ECO:0000256" key="1">
    <source>
        <dbReference type="ARBA" id="ARBA00004123"/>
    </source>
</evidence>
<feature type="compositionally biased region" description="Low complexity" evidence="9">
    <location>
        <begin position="311"/>
        <end position="327"/>
    </location>
</feature>
<dbReference type="InterPro" id="IPR050331">
    <property type="entry name" value="Zinc_finger"/>
</dbReference>
<gene>
    <name evidence="11" type="ORF">INT47_012698</name>
</gene>
<feature type="domain" description="C2H2-type" evidence="10">
    <location>
        <begin position="142"/>
        <end position="178"/>
    </location>
</feature>
<dbReference type="FunFam" id="3.30.160.60:FF:000100">
    <property type="entry name" value="Zinc finger 45-like"/>
    <property type="match status" value="1"/>
</dbReference>
<name>A0A8H7V1J7_9FUNG</name>
<sequence length="429" mass="47957">MMTMTNGQSTSPTLSSLLNKGNKVDTGMKEYLPTPVTPASDFSQFHNIKKDTSAYSTFSVIKPPPSPTTPTTTLSRSSNNNDVKPYPCPECHQTFSRPHNLKSHLTTHSSERPFQCDVCNHHFRRHHDLKRHQKLHTGERPYVCKDCYRSFARLDALNRHRRAEGGTACSAVHQQVKQELQVKSATTTTTTNTTTSSNSSTSSPPPQQQQQQQQQMQQQQQQQQQQQPIQQQQQQKSPQQGGRPVIPQLHIPHPASHLYPKESNFQNSPIPPSSSQLGQLLPSPSALSSLPIATNNNLTPIYTPSSPPPSSSSSSQPQKTKTTGKSPLYHPYQQWSPYSRNERPTLPPLSASPPPPNYHHASPKGGNTMDRLMQENDELKRDINQIRSMAQKEAASLKSRLHDLEVENKVLRSLIHNPKNSEKSSCSFA</sequence>
<dbReference type="PANTHER" id="PTHR16515">
    <property type="entry name" value="PR DOMAIN ZINC FINGER PROTEIN"/>
    <property type="match status" value="1"/>
</dbReference>
<reference evidence="11" key="1">
    <citation type="submission" date="2020-12" db="EMBL/GenBank/DDBJ databases">
        <title>Metabolic potential, ecology and presence of endohyphal bacteria is reflected in genomic diversity of Mucoromycotina.</title>
        <authorList>
            <person name="Muszewska A."/>
            <person name="Okrasinska A."/>
            <person name="Steczkiewicz K."/>
            <person name="Drgas O."/>
            <person name="Orlowska M."/>
            <person name="Perlinska-Lenart U."/>
            <person name="Aleksandrzak-Piekarczyk T."/>
            <person name="Szatraj K."/>
            <person name="Zielenkiewicz U."/>
            <person name="Pilsyk S."/>
            <person name="Malc E."/>
            <person name="Mieczkowski P."/>
            <person name="Kruszewska J.S."/>
            <person name="Biernat P."/>
            <person name="Pawlowska J."/>
        </authorList>
    </citation>
    <scope>NUCLEOTIDE SEQUENCE</scope>
    <source>
        <strain evidence="11">WA0000017839</strain>
    </source>
</reference>
<feature type="compositionally biased region" description="Low complexity" evidence="9">
    <location>
        <begin position="273"/>
        <end position="282"/>
    </location>
</feature>
<evidence type="ECO:0000256" key="9">
    <source>
        <dbReference type="SAM" id="MobiDB-lite"/>
    </source>
</evidence>
<comment type="caution">
    <text evidence="11">The sequence shown here is derived from an EMBL/GenBank/DDBJ whole genome shotgun (WGS) entry which is preliminary data.</text>
</comment>
<feature type="compositionally biased region" description="Low complexity" evidence="9">
    <location>
        <begin position="69"/>
        <end position="78"/>
    </location>
</feature>
<dbReference type="OrthoDB" id="8922241at2759"/>
<evidence type="ECO:0000256" key="3">
    <source>
        <dbReference type="ARBA" id="ARBA00022737"/>
    </source>
</evidence>
<dbReference type="Proteomes" id="UP000603453">
    <property type="component" value="Unassembled WGS sequence"/>
</dbReference>
<comment type="subcellular location">
    <subcellularLocation>
        <location evidence="1">Nucleus</location>
    </subcellularLocation>
</comment>
<dbReference type="Gene3D" id="3.30.160.60">
    <property type="entry name" value="Classic Zinc Finger"/>
    <property type="match status" value="3"/>
</dbReference>
<dbReference type="InterPro" id="IPR036236">
    <property type="entry name" value="Znf_C2H2_sf"/>
</dbReference>
<dbReference type="GO" id="GO:0010468">
    <property type="term" value="P:regulation of gene expression"/>
    <property type="evidence" value="ECO:0007669"/>
    <property type="project" value="TreeGrafter"/>
</dbReference>
<feature type="compositionally biased region" description="Low complexity" evidence="9">
    <location>
        <begin position="186"/>
        <end position="240"/>
    </location>
</feature>
<evidence type="ECO:0000256" key="4">
    <source>
        <dbReference type="ARBA" id="ARBA00022771"/>
    </source>
</evidence>
<protein>
    <recommendedName>
        <fullName evidence="7">Zinc finger protein 865</fullName>
    </recommendedName>
</protein>
<keyword evidence="6" id="KW-0539">Nucleus</keyword>
<feature type="region of interest" description="Disordered" evidence="9">
    <location>
        <begin position="298"/>
        <end position="377"/>
    </location>
</feature>
<dbReference type="GO" id="GO:0005634">
    <property type="term" value="C:nucleus"/>
    <property type="evidence" value="ECO:0007669"/>
    <property type="project" value="UniProtKB-SubCell"/>
</dbReference>
<evidence type="ECO:0000256" key="7">
    <source>
        <dbReference type="ARBA" id="ARBA00068876"/>
    </source>
</evidence>
<feature type="region of interest" description="Disordered" evidence="9">
    <location>
        <begin position="58"/>
        <end position="81"/>
    </location>
</feature>
<feature type="region of interest" description="Disordered" evidence="9">
    <location>
        <begin position="1"/>
        <end position="21"/>
    </location>
</feature>
<evidence type="ECO:0000256" key="5">
    <source>
        <dbReference type="ARBA" id="ARBA00022833"/>
    </source>
</evidence>
<dbReference type="GO" id="GO:0008270">
    <property type="term" value="F:zinc ion binding"/>
    <property type="evidence" value="ECO:0007669"/>
    <property type="project" value="UniProtKB-KW"/>
</dbReference>
<evidence type="ECO:0000256" key="8">
    <source>
        <dbReference type="PROSITE-ProRule" id="PRU00042"/>
    </source>
</evidence>
<evidence type="ECO:0000259" key="10">
    <source>
        <dbReference type="PROSITE" id="PS50157"/>
    </source>
</evidence>
<dbReference type="PROSITE" id="PS00028">
    <property type="entry name" value="ZINC_FINGER_C2H2_1"/>
    <property type="match status" value="2"/>
</dbReference>
<dbReference type="SUPFAM" id="SSF57667">
    <property type="entry name" value="beta-beta-alpha zinc fingers"/>
    <property type="match status" value="2"/>
</dbReference>
<evidence type="ECO:0000313" key="11">
    <source>
        <dbReference type="EMBL" id="KAG2203765.1"/>
    </source>
</evidence>
<proteinExistence type="predicted"/>
<dbReference type="EMBL" id="JAEPRD010000049">
    <property type="protein sequence ID" value="KAG2203765.1"/>
    <property type="molecule type" value="Genomic_DNA"/>
</dbReference>
<feature type="domain" description="C2H2-type" evidence="10">
    <location>
        <begin position="114"/>
        <end position="141"/>
    </location>
</feature>
<evidence type="ECO:0000313" key="12">
    <source>
        <dbReference type="Proteomes" id="UP000603453"/>
    </source>
</evidence>
<dbReference type="InterPro" id="IPR013087">
    <property type="entry name" value="Znf_C2H2_type"/>
</dbReference>
<dbReference type="PROSITE" id="PS50157">
    <property type="entry name" value="ZINC_FINGER_C2H2_2"/>
    <property type="match status" value="3"/>
</dbReference>
<evidence type="ECO:0000256" key="2">
    <source>
        <dbReference type="ARBA" id="ARBA00022723"/>
    </source>
</evidence>
<keyword evidence="2" id="KW-0479">Metal-binding</keyword>
<dbReference type="FunFam" id="3.30.160.60:FF:000446">
    <property type="entry name" value="Zinc finger protein"/>
    <property type="match status" value="1"/>
</dbReference>
<organism evidence="11 12">
    <name type="scientific">Mucor saturninus</name>
    <dbReference type="NCBI Taxonomy" id="64648"/>
    <lineage>
        <taxon>Eukaryota</taxon>
        <taxon>Fungi</taxon>
        <taxon>Fungi incertae sedis</taxon>
        <taxon>Mucoromycota</taxon>
        <taxon>Mucoromycotina</taxon>
        <taxon>Mucoromycetes</taxon>
        <taxon>Mucorales</taxon>
        <taxon>Mucorineae</taxon>
        <taxon>Mucoraceae</taxon>
        <taxon>Mucor</taxon>
    </lineage>
</organism>
<keyword evidence="5" id="KW-0862">Zinc</keyword>
<keyword evidence="12" id="KW-1185">Reference proteome</keyword>